<dbReference type="Proteomes" id="UP001162501">
    <property type="component" value="Chromosome 5"/>
</dbReference>
<gene>
    <name evidence="1" type="ORF">MRATA1EN22A_LOCUS24074</name>
</gene>
<name>A0AC59ZWV6_RANTA</name>
<evidence type="ECO:0000313" key="2">
    <source>
        <dbReference type="Proteomes" id="UP001162501"/>
    </source>
</evidence>
<sequence length="142" mass="15989">MIFRNTDSATTPAKPSSAQDPPLAQGPSGFSRQLHDMALPKMIKEHRRRMDEQREKLNVLGNSLVVQWLRFDTITAGALGSIPSQGTKIQQAVQSSPTPSKNIRSFKQNVHTNTKLNIFNLIVQDLEKYSSAVQQMAYRSWH</sequence>
<reference evidence="1" key="1">
    <citation type="submission" date="2023-05" db="EMBL/GenBank/DDBJ databases">
        <authorList>
            <consortium name="ELIXIR-Norway"/>
        </authorList>
    </citation>
    <scope>NUCLEOTIDE SEQUENCE</scope>
</reference>
<reference evidence="1" key="2">
    <citation type="submission" date="2025-03" db="EMBL/GenBank/DDBJ databases">
        <authorList>
            <consortium name="ELIXIR-Norway"/>
            <consortium name="Elixir Norway"/>
        </authorList>
    </citation>
    <scope>NUCLEOTIDE SEQUENCE</scope>
</reference>
<dbReference type="EMBL" id="OX596089">
    <property type="protein sequence ID" value="CAN0525749.1"/>
    <property type="molecule type" value="Genomic_DNA"/>
</dbReference>
<protein>
    <submittedName>
        <fullName evidence="1">Uncharacterized protein</fullName>
    </submittedName>
</protein>
<proteinExistence type="predicted"/>
<accession>A0AC59ZWV6</accession>
<organism evidence="1 2">
    <name type="scientific">Rangifer tarandus platyrhynchus</name>
    <name type="common">Svalbard reindeer</name>
    <dbReference type="NCBI Taxonomy" id="3082113"/>
    <lineage>
        <taxon>Eukaryota</taxon>
        <taxon>Metazoa</taxon>
        <taxon>Chordata</taxon>
        <taxon>Craniata</taxon>
        <taxon>Vertebrata</taxon>
        <taxon>Euteleostomi</taxon>
        <taxon>Mammalia</taxon>
        <taxon>Eutheria</taxon>
        <taxon>Laurasiatheria</taxon>
        <taxon>Artiodactyla</taxon>
        <taxon>Ruminantia</taxon>
        <taxon>Pecora</taxon>
        <taxon>Cervidae</taxon>
        <taxon>Odocoileinae</taxon>
        <taxon>Rangifer</taxon>
    </lineage>
</organism>
<evidence type="ECO:0000313" key="1">
    <source>
        <dbReference type="EMBL" id="CAN0525749.1"/>
    </source>
</evidence>